<evidence type="ECO:0000256" key="9">
    <source>
        <dbReference type="ARBA" id="ARBA00023175"/>
    </source>
</evidence>
<evidence type="ECO:0000256" key="12">
    <source>
        <dbReference type="SAM" id="MobiDB-lite"/>
    </source>
</evidence>
<evidence type="ECO:0000256" key="4">
    <source>
        <dbReference type="ARBA" id="ARBA00022490"/>
    </source>
</evidence>
<evidence type="ECO:0000256" key="2">
    <source>
        <dbReference type="ARBA" id="ARBA00006831"/>
    </source>
</evidence>
<keyword evidence="14" id="KW-1185">Reference proteome</keyword>
<keyword evidence="6 11" id="KW-0547">Nucleotide-binding</keyword>
<evidence type="ECO:0000256" key="11">
    <source>
        <dbReference type="RuleBase" id="RU366047"/>
    </source>
</evidence>
<feature type="region of interest" description="Disordered" evidence="12">
    <location>
        <begin position="1"/>
        <end position="20"/>
    </location>
</feature>
<proteinExistence type="inferred from homology"/>
<dbReference type="Proteomes" id="UP000005408">
    <property type="component" value="Unassembled WGS sequence"/>
</dbReference>
<dbReference type="GO" id="GO:0005813">
    <property type="term" value="C:centrosome"/>
    <property type="evidence" value="ECO:0007669"/>
    <property type="project" value="TreeGrafter"/>
</dbReference>
<protein>
    <recommendedName>
        <fullName evidence="11">Dynein light intermediate chain</fullName>
    </recommendedName>
</protein>
<dbReference type="GO" id="GO:0045504">
    <property type="term" value="F:dynein heavy chain binding"/>
    <property type="evidence" value="ECO:0007669"/>
    <property type="project" value="TreeGrafter"/>
</dbReference>
<evidence type="ECO:0000256" key="6">
    <source>
        <dbReference type="ARBA" id="ARBA00022741"/>
    </source>
</evidence>
<dbReference type="GO" id="GO:0007018">
    <property type="term" value="P:microtubule-based movement"/>
    <property type="evidence" value="ECO:0007669"/>
    <property type="project" value="InterPro"/>
</dbReference>
<organism evidence="13 14">
    <name type="scientific">Magallana gigas</name>
    <name type="common">Pacific oyster</name>
    <name type="synonym">Crassostrea gigas</name>
    <dbReference type="NCBI Taxonomy" id="29159"/>
    <lineage>
        <taxon>Eukaryota</taxon>
        <taxon>Metazoa</taxon>
        <taxon>Spiralia</taxon>
        <taxon>Lophotrochozoa</taxon>
        <taxon>Mollusca</taxon>
        <taxon>Bivalvia</taxon>
        <taxon>Autobranchia</taxon>
        <taxon>Pteriomorphia</taxon>
        <taxon>Ostreida</taxon>
        <taxon>Ostreoidea</taxon>
        <taxon>Ostreidae</taxon>
        <taxon>Magallana</taxon>
    </lineage>
</organism>
<keyword evidence="5 11" id="KW-0493">Microtubule</keyword>
<dbReference type="Pfam" id="PF05783">
    <property type="entry name" value="DLIC"/>
    <property type="match status" value="1"/>
</dbReference>
<dbReference type="GO" id="GO:0005874">
    <property type="term" value="C:microtubule"/>
    <property type="evidence" value="ECO:0007669"/>
    <property type="project" value="UniProtKB-KW"/>
</dbReference>
<name>A0A8W8K2W0_MAGGI</name>
<keyword evidence="8 11" id="KW-0243">Dynein</keyword>
<feature type="compositionally biased region" description="Low complexity" evidence="12">
    <location>
        <begin position="394"/>
        <end position="411"/>
    </location>
</feature>
<comment type="similarity">
    <text evidence="2 11">Belongs to the dynein light intermediate chain family.</text>
</comment>
<keyword evidence="9 11" id="KW-0505">Motor protein</keyword>
<comment type="subcellular location">
    <subcellularLocation>
        <location evidence="1 11">Cytoplasm</location>
        <location evidence="1 11">Cytoskeleton</location>
    </subcellularLocation>
</comment>
<evidence type="ECO:0000313" key="13">
    <source>
        <dbReference type="EnsemblMetazoa" id="G21392.5:cds"/>
    </source>
</evidence>
<reference evidence="13" key="1">
    <citation type="submission" date="2022-08" db="UniProtKB">
        <authorList>
            <consortium name="EnsemblMetazoa"/>
        </authorList>
    </citation>
    <scope>IDENTIFICATION</scope>
    <source>
        <strain evidence="13">05x7-T-G4-1.051#20</strain>
    </source>
</reference>
<dbReference type="GO" id="GO:0000226">
    <property type="term" value="P:microtubule cytoskeleton organization"/>
    <property type="evidence" value="ECO:0007669"/>
    <property type="project" value="TreeGrafter"/>
</dbReference>
<dbReference type="AlphaFoldDB" id="A0A8W8K2W0"/>
<sequence length="532" mass="59458">MAPIGEKDERMGSTLADDDENESQTLWATILGEVQSSSATNLPPTKSVLVLGDNESGKTTLVARLQGVEEPRKGSGLEYYYIDVKDDYRDDQTHAGVWVLDGDPSHTGLLKFAITEENFENILVLLVASMAHPWSIMESLNKWASYLREHIDRLKLKPEERREYEDSLVRFFQEYTEPDENSSGSQVPSHRRDVNPLHPTASTTEEDKVLLPLGEDTLSQNLGIPIVVVITKSDAISTLEKQHDFKEEHFDFIQQHIRKFCLHFGASLVYTSVKEEKNCDLLYKYLVHRIYGFPFSSPAYVVEKDCVFVPAGWDNDKKISILYENLNTMKADDCYEDVITKPITRKPVQRDAEVVAEDEQVFLMKQQSILNKQPAPAGDSPARQPAGAPPRTTPPRTQATTNTVTPVSSSPKKMEAGKGTPTSEGMLANFFNSLLNKSTAKTPGATKAGDLSDKAAVSREAQQNWSVTEEQENDIRGEAQRSRQRSIVNNNQTPHRLTIYNGTCFLSVHKSRGPGAGTASFSVMHHMIRKSL</sequence>
<feature type="region of interest" description="Disordered" evidence="12">
    <location>
        <begin position="177"/>
        <end position="206"/>
    </location>
</feature>
<keyword evidence="10 11" id="KW-0206">Cytoskeleton</keyword>
<feature type="compositionally biased region" description="Basic and acidic residues" evidence="12">
    <location>
        <begin position="1"/>
        <end position="11"/>
    </location>
</feature>
<dbReference type="EnsemblMetazoa" id="G21392.5">
    <property type="protein sequence ID" value="G21392.5:cds"/>
    <property type="gene ID" value="G21392"/>
</dbReference>
<dbReference type="InterPro" id="IPR022780">
    <property type="entry name" value="Dynein_light_int_chain"/>
</dbReference>
<dbReference type="Gene3D" id="3.40.50.300">
    <property type="entry name" value="P-loop containing nucleotide triphosphate hydrolases"/>
    <property type="match status" value="1"/>
</dbReference>
<evidence type="ECO:0000256" key="10">
    <source>
        <dbReference type="ARBA" id="ARBA00023212"/>
    </source>
</evidence>
<comment type="function">
    <text evidence="11">Acts as one of several non-catalytic accessory components of the cytoplasmic dynein 1 complex that are thought to be involved in linking dynein to cargos and to adapter proteins that regulate dynein function. Cytoplasmic dynein 1 acts as a motor for the intracellular retrograde motility of vesicles and organelles along microtubules. May play a role in binding dynein to membranous organelles or chromosomes.</text>
</comment>
<dbReference type="GO" id="GO:0005868">
    <property type="term" value="C:cytoplasmic dynein complex"/>
    <property type="evidence" value="ECO:0007669"/>
    <property type="project" value="UniProtKB-UniRule"/>
</dbReference>
<evidence type="ECO:0000256" key="8">
    <source>
        <dbReference type="ARBA" id="ARBA00023017"/>
    </source>
</evidence>
<accession>A0A8W8K2W0</accession>
<dbReference type="InterPro" id="IPR008467">
    <property type="entry name" value="Dynein1_light_intermed_chain"/>
</dbReference>
<dbReference type="InterPro" id="IPR027417">
    <property type="entry name" value="P-loop_NTPase"/>
</dbReference>
<evidence type="ECO:0000256" key="3">
    <source>
        <dbReference type="ARBA" id="ARBA00022448"/>
    </source>
</evidence>
<evidence type="ECO:0000313" key="14">
    <source>
        <dbReference type="Proteomes" id="UP000005408"/>
    </source>
</evidence>
<evidence type="ECO:0000256" key="5">
    <source>
        <dbReference type="ARBA" id="ARBA00022701"/>
    </source>
</evidence>
<dbReference type="PANTHER" id="PTHR12688">
    <property type="entry name" value="DYNEIN LIGHT INTERMEDIATE CHAIN"/>
    <property type="match status" value="1"/>
</dbReference>
<dbReference type="PANTHER" id="PTHR12688:SF0">
    <property type="entry name" value="DYNEIN LIGHT INTERMEDIATE CHAIN"/>
    <property type="match status" value="1"/>
</dbReference>
<evidence type="ECO:0000256" key="1">
    <source>
        <dbReference type="ARBA" id="ARBA00004245"/>
    </source>
</evidence>
<comment type="subunit">
    <text evidence="11">Homodimer. The cytoplasmic dynein 1 complex consists of two catalytic heavy chains (HCs) and a number of non-catalytic subunits presented by intermediate chains (ICs).</text>
</comment>
<keyword evidence="7 11" id="KW-0067">ATP-binding</keyword>
<feature type="region of interest" description="Disordered" evidence="12">
    <location>
        <begin position="372"/>
        <end position="422"/>
    </location>
</feature>
<evidence type="ECO:0000256" key="7">
    <source>
        <dbReference type="ARBA" id="ARBA00022840"/>
    </source>
</evidence>
<dbReference type="SUPFAM" id="SSF52540">
    <property type="entry name" value="P-loop containing nucleoside triphosphate hydrolases"/>
    <property type="match status" value="1"/>
</dbReference>
<keyword evidence="4 11" id="KW-0963">Cytoplasm</keyword>
<keyword evidence="3 11" id="KW-0813">Transport</keyword>
<dbReference type="GO" id="GO:0005524">
    <property type="term" value="F:ATP binding"/>
    <property type="evidence" value="ECO:0007669"/>
    <property type="project" value="UniProtKB-KW"/>
</dbReference>